<evidence type="ECO:0000313" key="2">
    <source>
        <dbReference type="Proteomes" id="UP001163152"/>
    </source>
</evidence>
<accession>A0A9E9C8F3</accession>
<reference evidence="1" key="1">
    <citation type="submission" date="2022-12" db="EMBL/GenBank/DDBJ databases">
        <title>Polyphasic identification of a Novel Hot-Spring Cyanobacterium Ocullathermofonsia sinensis gen nov. sp. nov. and Genomic Insights on its Adaptations to the Thermal Habitat.</title>
        <authorList>
            <person name="Daroch M."/>
            <person name="Tang J."/>
            <person name="Jiang Y."/>
        </authorList>
    </citation>
    <scope>NUCLEOTIDE SEQUENCE</scope>
    <source>
        <strain evidence="1">PKUAC-SCTA174</strain>
    </source>
</reference>
<name>A0A9E9C8F3_9CYAN</name>
<dbReference type="EMBL" id="CP113797">
    <property type="protein sequence ID" value="WAL61354.1"/>
    <property type="molecule type" value="Genomic_DNA"/>
</dbReference>
<evidence type="ECO:0008006" key="3">
    <source>
        <dbReference type="Google" id="ProtNLM"/>
    </source>
</evidence>
<gene>
    <name evidence="1" type="ORF">OXH18_05010</name>
</gene>
<evidence type="ECO:0000313" key="1">
    <source>
        <dbReference type="EMBL" id="WAL61354.1"/>
    </source>
</evidence>
<sequence>MRFKLKLFLPKLRVKIAAFLAIAIAFASTLLLVDRYQVQQQYQNQEFISQINAAWLAGNYQDCINKAQQVALNSPVSQEAQMLSQFCQDAIDRATLASARALATVDQLERAIGLATSISADSAHFAAAHQDIETWSVHVWELAQRYYWSAIDQLDLAVTTANSIPERCSIYLTVRQQVQAWQRTWETNQRHWRAADIAIEINDLEQAATELAHVVKHPYWDMRILPLIERLQAKQQQYQALVMEIQRHLQQGELEVARNKTSQLPLTGALGEKRAELTAAIDRAEARKSPNMVPLETVVGVLLLFFEILIEIGARRVR</sequence>
<dbReference type="AlphaFoldDB" id="A0A9E9C8F3"/>
<dbReference type="RefSeq" id="WP_268611307.1">
    <property type="nucleotide sequence ID" value="NZ_CP113797.1"/>
</dbReference>
<organism evidence="1 2">
    <name type="scientific">Thermocoleostomius sinensis A174</name>
    <dbReference type="NCBI Taxonomy" id="2016057"/>
    <lineage>
        <taxon>Bacteria</taxon>
        <taxon>Bacillati</taxon>
        <taxon>Cyanobacteriota</taxon>
        <taxon>Cyanophyceae</taxon>
        <taxon>Oculatellales</taxon>
        <taxon>Oculatellaceae</taxon>
        <taxon>Thermocoleostomius</taxon>
    </lineage>
</organism>
<dbReference type="KEGG" id="tsin:OXH18_05010"/>
<protein>
    <recommendedName>
        <fullName evidence="3">Chromosome segregation ATPase</fullName>
    </recommendedName>
</protein>
<keyword evidence="2" id="KW-1185">Reference proteome</keyword>
<proteinExistence type="predicted"/>
<dbReference type="Proteomes" id="UP001163152">
    <property type="component" value="Chromosome"/>
</dbReference>